<name>A0ABR4ZME6_9NOCA</name>
<reference evidence="1 2" key="1">
    <citation type="journal article" date="2014" name="Int. J. Syst. Evol. Microbiol.">
        <title>Nocardia vulneris sp. nov., isolated from wounds of human patients in North America.</title>
        <authorList>
            <person name="Lasker B.A."/>
            <person name="Bell M."/>
            <person name="Klenk H.P."/>
            <person name="Sproer C."/>
            <person name="Schumann C."/>
            <person name="Schumann P."/>
            <person name="Brown J.M."/>
        </authorList>
    </citation>
    <scope>NUCLEOTIDE SEQUENCE [LARGE SCALE GENOMIC DNA]</scope>
    <source>
        <strain evidence="1 2">W9851</strain>
    </source>
</reference>
<proteinExistence type="predicted"/>
<dbReference type="SUPFAM" id="SSF50969">
    <property type="entry name" value="YVTN repeat-like/Quinoprotein amine dehydrogenase"/>
    <property type="match status" value="1"/>
</dbReference>
<accession>A0ABR4ZME6</accession>
<gene>
    <name evidence="1" type="ORF">FG87_04725</name>
</gene>
<dbReference type="EMBL" id="JNFP01000004">
    <property type="protein sequence ID" value="KIA66109.1"/>
    <property type="molecule type" value="Genomic_DNA"/>
</dbReference>
<comment type="caution">
    <text evidence="1">The sequence shown here is derived from an EMBL/GenBank/DDBJ whole genome shotgun (WGS) entry which is preliminary data.</text>
</comment>
<dbReference type="InterPro" id="IPR015943">
    <property type="entry name" value="WD40/YVTN_repeat-like_dom_sf"/>
</dbReference>
<evidence type="ECO:0000313" key="2">
    <source>
        <dbReference type="Proteomes" id="UP000031364"/>
    </source>
</evidence>
<dbReference type="Proteomes" id="UP000031364">
    <property type="component" value="Unassembled WGS sequence"/>
</dbReference>
<sequence length="216" mass="23387">MTYSESIPVAKTLHAPTGYLCGLTWDGSMLWHSDQNAKAIYALDPSDGTVLRTWACARVRADLAYDGARLLQVGGHPKRLVLLDPDTGESVGEKAVLPSSGRLTGIEFGPEGLWLCLRGPTVVQLRNYATMEIEREYPTGGESPSGLTYVDGMVLHGDFGDALVRALDARTGAQIGSFRVPGHPTGMTWDGSHLWYCDFPARALRAVELDAVLNRA</sequence>
<evidence type="ECO:0008006" key="3">
    <source>
        <dbReference type="Google" id="ProtNLM"/>
    </source>
</evidence>
<dbReference type="InterPro" id="IPR011044">
    <property type="entry name" value="Quino_amine_DH_bsu"/>
</dbReference>
<dbReference type="Gene3D" id="2.130.10.10">
    <property type="entry name" value="YVTN repeat-like/Quinoprotein amine dehydrogenase"/>
    <property type="match status" value="2"/>
</dbReference>
<evidence type="ECO:0000313" key="1">
    <source>
        <dbReference type="EMBL" id="KIA66109.1"/>
    </source>
</evidence>
<organism evidence="1 2">
    <name type="scientific">Nocardia vulneris</name>
    <dbReference type="NCBI Taxonomy" id="1141657"/>
    <lineage>
        <taxon>Bacteria</taxon>
        <taxon>Bacillati</taxon>
        <taxon>Actinomycetota</taxon>
        <taxon>Actinomycetes</taxon>
        <taxon>Mycobacteriales</taxon>
        <taxon>Nocardiaceae</taxon>
        <taxon>Nocardia</taxon>
    </lineage>
</organism>
<keyword evidence="2" id="KW-1185">Reference proteome</keyword>
<protein>
    <recommendedName>
        <fullName evidence="3">Glutaminyl-peptide cyclotransferase</fullName>
    </recommendedName>
</protein>
<dbReference type="RefSeq" id="WP_043665090.1">
    <property type="nucleotide sequence ID" value="NZ_BDCI01000002.1"/>
</dbReference>